<dbReference type="Proteomes" id="UP001178508">
    <property type="component" value="Chromosome 5"/>
</dbReference>
<reference evidence="2" key="1">
    <citation type="submission" date="2023-08" db="EMBL/GenBank/DDBJ databases">
        <authorList>
            <person name="Alioto T."/>
            <person name="Alioto T."/>
            <person name="Gomez Garrido J."/>
        </authorList>
    </citation>
    <scope>NUCLEOTIDE SEQUENCE</scope>
</reference>
<accession>A0AAV1F6C2</accession>
<feature type="region of interest" description="Disordered" evidence="1">
    <location>
        <begin position="74"/>
        <end position="94"/>
    </location>
</feature>
<evidence type="ECO:0000313" key="3">
    <source>
        <dbReference type="Proteomes" id="UP001178508"/>
    </source>
</evidence>
<dbReference type="AlphaFoldDB" id="A0AAV1F6C2"/>
<feature type="compositionally biased region" description="Basic and acidic residues" evidence="1">
    <location>
        <begin position="75"/>
        <end position="94"/>
    </location>
</feature>
<dbReference type="EMBL" id="OY660868">
    <property type="protein sequence ID" value="CAJ1056827.1"/>
    <property type="molecule type" value="Genomic_DNA"/>
</dbReference>
<organism evidence="2 3">
    <name type="scientific">Xyrichtys novacula</name>
    <name type="common">Pearly razorfish</name>
    <name type="synonym">Hemipteronotus novacula</name>
    <dbReference type="NCBI Taxonomy" id="13765"/>
    <lineage>
        <taxon>Eukaryota</taxon>
        <taxon>Metazoa</taxon>
        <taxon>Chordata</taxon>
        <taxon>Craniata</taxon>
        <taxon>Vertebrata</taxon>
        <taxon>Euteleostomi</taxon>
        <taxon>Actinopterygii</taxon>
        <taxon>Neopterygii</taxon>
        <taxon>Teleostei</taxon>
        <taxon>Neoteleostei</taxon>
        <taxon>Acanthomorphata</taxon>
        <taxon>Eupercaria</taxon>
        <taxon>Labriformes</taxon>
        <taxon>Labridae</taxon>
        <taxon>Xyrichtys</taxon>
    </lineage>
</organism>
<sequence>MSGGVVMVEEEGGGGLMSNDESVQSNNVEGINFNDYAEALSQTTSACAKVFVVQTQSTTETTDRVSMLSCCSVESGRESERENQGSHKHDRGHEFRQLHPVFEEGMESFSLRLANAGS</sequence>
<keyword evidence="3" id="KW-1185">Reference proteome</keyword>
<proteinExistence type="predicted"/>
<evidence type="ECO:0000256" key="1">
    <source>
        <dbReference type="SAM" id="MobiDB-lite"/>
    </source>
</evidence>
<gene>
    <name evidence="2" type="ORF">XNOV1_A009027</name>
</gene>
<name>A0AAV1F6C2_XYRNO</name>
<evidence type="ECO:0000313" key="2">
    <source>
        <dbReference type="EMBL" id="CAJ1056827.1"/>
    </source>
</evidence>
<protein>
    <submittedName>
        <fullName evidence="2">Uncharacterized protein</fullName>
    </submittedName>
</protein>